<dbReference type="OrthoDB" id="689980at2759"/>
<evidence type="ECO:0000256" key="6">
    <source>
        <dbReference type="SAM" id="MobiDB-lite"/>
    </source>
</evidence>
<dbReference type="PROSITE" id="PS51754">
    <property type="entry name" value="OVATE"/>
    <property type="match status" value="1"/>
</dbReference>
<evidence type="ECO:0000256" key="5">
    <source>
        <dbReference type="ARBA" id="ARBA00023242"/>
    </source>
</evidence>
<evidence type="ECO:0000256" key="1">
    <source>
        <dbReference type="ARBA" id="ARBA00004123"/>
    </source>
</evidence>
<keyword evidence="5" id="KW-0539">Nucleus</keyword>
<dbReference type="EMBL" id="SWLB01000028">
    <property type="protein sequence ID" value="KAF3320978.1"/>
    <property type="molecule type" value="Genomic_DNA"/>
</dbReference>
<accession>A0A833QIZ6</accession>
<proteinExistence type="predicted"/>
<dbReference type="AlphaFoldDB" id="A0A833QIZ6"/>
<organism evidence="8 9">
    <name type="scientific">Carex littledalei</name>
    <dbReference type="NCBI Taxonomy" id="544730"/>
    <lineage>
        <taxon>Eukaryota</taxon>
        <taxon>Viridiplantae</taxon>
        <taxon>Streptophyta</taxon>
        <taxon>Embryophyta</taxon>
        <taxon>Tracheophyta</taxon>
        <taxon>Spermatophyta</taxon>
        <taxon>Magnoliopsida</taxon>
        <taxon>Liliopsida</taxon>
        <taxon>Poales</taxon>
        <taxon>Cyperaceae</taxon>
        <taxon>Cyperoideae</taxon>
        <taxon>Cariceae</taxon>
        <taxon>Carex</taxon>
        <taxon>Carex subgen. Euthyceras</taxon>
    </lineage>
</organism>
<feature type="region of interest" description="Disordered" evidence="6">
    <location>
        <begin position="205"/>
        <end position="245"/>
    </location>
</feature>
<sequence length="245" mass="27921">METIMEKKTQLRKSIKLYLSKKLKKVAVLTLKSSITPSKLRSACKYPKTPSFDKQDPDSNHHTINQAAMLSDTDRVLSENFQSQISINDNNTSLTSIVTKRTKMHENFLVNIASTSSTTSPSTAAYTSVREVGVEIRTLSMDPYEDFRSSIKKIVEAHHTDASQPLDWDFMWGLVSCYQQLNDKSLHKHVLRASTEVASRFRPSRRTVPVSMRRQKAVDREELLDSPCSYSPADFPEDFDNEQIK</sequence>
<gene>
    <name evidence="8" type="ORF">FCM35_KLT15112</name>
</gene>
<feature type="domain" description="OVATE" evidence="7">
    <location>
        <begin position="136"/>
        <end position="200"/>
    </location>
</feature>
<evidence type="ECO:0000313" key="9">
    <source>
        <dbReference type="Proteomes" id="UP000623129"/>
    </source>
</evidence>
<name>A0A833QIZ6_9POAL</name>
<keyword evidence="9" id="KW-1185">Reference proteome</keyword>
<evidence type="ECO:0000259" key="7">
    <source>
        <dbReference type="PROSITE" id="PS51754"/>
    </source>
</evidence>
<feature type="compositionally biased region" description="Acidic residues" evidence="6">
    <location>
        <begin position="235"/>
        <end position="245"/>
    </location>
</feature>
<dbReference type="GO" id="GO:0005634">
    <property type="term" value="C:nucleus"/>
    <property type="evidence" value="ECO:0007669"/>
    <property type="project" value="UniProtKB-SubCell"/>
</dbReference>
<dbReference type="Proteomes" id="UP000623129">
    <property type="component" value="Unassembled WGS sequence"/>
</dbReference>
<comment type="subcellular location">
    <subcellularLocation>
        <location evidence="1">Nucleus</location>
    </subcellularLocation>
</comment>
<dbReference type="InterPro" id="IPR006458">
    <property type="entry name" value="Ovate_C"/>
</dbReference>
<keyword evidence="3" id="KW-0805">Transcription regulation</keyword>
<protein>
    <submittedName>
        <fullName evidence="8">Transcription repressor OFP14-like protein</fullName>
    </submittedName>
</protein>
<comment type="caution">
    <text evidence="8">The sequence shown here is derived from an EMBL/GenBank/DDBJ whole genome shotgun (WGS) entry which is preliminary data.</text>
</comment>
<keyword evidence="4" id="KW-0804">Transcription</keyword>
<evidence type="ECO:0000256" key="3">
    <source>
        <dbReference type="ARBA" id="ARBA00023015"/>
    </source>
</evidence>
<evidence type="ECO:0000256" key="2">
    <source>
        <dbReference type="ARBA" id="ARBA00022491"/>
    </source>
</evidence>
<reference evidence="8" key="1">
    <citation type="submission" date="2020-01" db="EMBL/GenBank/DDBJ databases">
        <title>Genome sequence of Kobresia littledalei, the first chromosome-level genome in the family Cyperaceae.</title>
        <authorList>
            <person name="Qu G."/>
        </authorList>
    </citation>
    <scope>NUCLEOTIDE SEQUENCE</scope>
    <source>
        <strain evidence="8">C.B.Clarke</strain>
        <tissue evidence="8">Leaf</tissue>
    </source>
</reference>
<evidence type="ECO:0000313" key="8">
    <source>
        <dbReference type="EMBL" id="KAF3320978.1"/>
    </source>
</evidence>
<keyword evidence="2" id="KW-0678">Repressor</keyword>
<dbReference type="Pfam" id="PF04844">
    <property type="entry name" value="Ovate"/>
    <property type="match status" value="1"/>
</dbReference>
<evidence type="ECO:0000256" key="4">
    <source>
        <dbReference type="ARBA" id="ARBA00023163"/>
    </source>
</evidence>